<evidence type="ECO:0000313" key="3">
    <source>
        <dbReference type="Proteomes" id="UP000007264"/>
    </source>
</evidence>
<feature type="region of interest" description="Disordered" evidence="1">
    <location>
        <begin position="634"/>
        <end position="694"/>
    </location>
</feature>
<feature type="compositionally biased region" description="Polar residues" evidence="1">
    <location>
        <begin position="165"/>
        <end position="175"/>
    </location>
</feature>
<keyword evidence="3" id="KW-1185">Reference proteome</keyword>
<protein>
    <submittedName>
        <fullName evidence="2">Uncharacterized protein</fullName>
    </submittedName>
</protein>
<feature type="compositionally biased region" description="Low complexity" evidence="1">
    <location>
        <begin position="140"/>
        <end position="164"/>
    </location>
</feature>
<feature type="region of interest" description="Disordered" evidence="1">
    <location>
        <begin position="502"/>
        <end position="555"/>
    </location>
</feature>
<evidence type="ECO:0000313" key="2">
    <source>
        <dbReference type="EMBL" id="EIE21205.1"/>
    </source>
</evidence>
<dbReference type="RefSeq" id="XP_005645749.1">
    <property type="nucleotide sequence ID" value="XM_005645692.1"/>
</dbReference>
<sequence length="875" mass="91873">MKHPARNHASEYYFPQQPLYTFGPTSGQSSGLGASDARTSGAQGQKSAWYQQAPGPWHMWQQGYQMPVPAFHAYGPMFPQGPPIRPPPPRTPPGPPPRKPSTTKAPSAPQGQPSSKAPCREQESKEEAPVKVLQRPPTVSKPQAQATSSSASSHSEPVSSMPTSVTSWTSHNGSATPVSVLPGALARTVLNPDAAPFIPTCTDSPTAEPEPWTPKPQSRATPLRKTRSNRMRDSGTEQPATCLHKVIARMEAKPHAEHAETEAGEPGTDSAAQQGPLHADVDKLPVLRPVKIREEQEISIDASSNRITESAIAMMSAVDKKLPRASKQPPPDEPAITAADKKLPTASMQSPPATVTETTMMSAVDKKLLAASKQPPPAETAISAVDRKLPAAPKQLLPMTMIDTAMSPSEKKFPTAFKQPPPPLAATQTGAQKYRRLATPIPLPPSPTYEAQEARRTIKISPTYGAQEARRTIKAAIESGVEIESQMQIRPKLAAVKPADTFRHPSHQISHSEARKQPRQKTVYRPPPFFKTSQQPRSSSKAGGMPPAAAGPGDRHMAGVQTLRVSAGGKQGPLLGSSAADGPETIYWVSTARTKPAAASWTACCAALELHESEPDFQDQASDCLSECAVAGSTASSDNPLDFLLPGVAESNGNEEPDAPPADAAAAGAGAGKTSPVKPAAPHKGPSGQGRLHTSAPLTAESVRALNADITAAGVHQKADAPSAWQRRNSKVHGGPWAGKTTEAAAGKLPAAGRLGADGGGGAVAGQGASKLDNVACCLAVTAVFEGKVSAKELARLLGGHFGKFAPLSELLFSTAASDDKVSIKGMAAYSSHSSPSSLQAAMDNSAGRQVRQLRITQCAGRRSAEWEKFSASKQ</sequence>
<feature type="compositionally biased region" description="Low complexity" evidence="1">
    <location>
        <begin position="542"/>
        <end position="552"/>
    </location>
</feature>
<dbReference type="AlphaFoldDB" id="I0YS36"/>
<feature type="region of interest" description="Disordered" evidence="1">
    <location>
        <begin position="253"/>
        <end position="276"/>
    </location>
</feature>
<feature type="compositionally biased region" description="Polar residues" evidence="1">
    <location>
        <begin position="102"/>
        <end position="115"/>
    </location>
</feature>
<feature type="region of interest" description="Disordered" evidence="1">
    <location>
        <begin position="75"/>
        <end position="175"/>
    </location>
</feature>
<gene>
    <name evidence="2" type="ORF">COCSUDRAFT_57117</name>
</gene>
<feature type="region of interest" description="Disordered" evidence="1">
    <location>
        <begin position="321"/>
        <end position="354"/>
    </location>
</feature>
<feature type="compositionally biased region" description="Pro residues" evidence="1">
    <location>
        <begin position="79"/>
        <end position="99"/>
    </location>
</feature>
<name>I0YS36_COCSC</name>
<dbReference type="KEGG" id="csl:COCSUDRAFT_57117"/>
<feature type="region of interest" description="Disordered" evidence="1">
    <location>
        <begin position="202"/>
        <end position="241"/>
    </location>
</feature>
<accession>I0YS36</accession>
<proteinExistence type="predicted"/>
<comment type="caution">
    <text evidence="2">The sequence shown here is derived from an EMBL/GenBank/DDBJ whole genome shotgun (WGS) entry which is preliminary data.</text>
</comment>
<feature type="region of interest" description="Disordered" evidence="1">
    <location>
        <begin position="24"/>
        <end position="49"/>
    </location>
</feature>
<dbReference type="EMBL" id="AGSI01000013">
    <property type="protein sequence ID" value="EIE21205.1"/>
    <property type="molecule type" value="Genomic_DNA"/>
</dbReference>
<organism evidence="2 3">
    <name type="scientific">Coccomyxa subellipsoidea (strain C-169)</name>
    <name type="common">Green microalga</name>
    <dbReference type="NCBI Taxonomy" id="574566"/>
    <lineage>
        <taxon>Eukaryota</taxon>
        <taxon>Viridiplantae</taxon>
        <taxon>Chlorophyta</taxon>
        <taxon>core chlorophytes</taxon>
        <taxon>Trebouxiophyceae</taxon>
        <taxon>Trebouxiophyceae incertae sedis</taxon>
        <taxon>Coccomyxaceae</taxon>
        <taxon>Coccomyxa</taxon>
        <taxon>Coccomyxa subellipsoidea</taxon>
    </lineage>
</organism>
<reference evidence="2 3" key="1">
    <citation type="journal article" date="2012" name="Genome Biol.">
        <title>The genome of the polar eukaryotic microalga coccomyxa subellipsoidea reveals traits of cold adaptation.</title>
        <authorList>
            <person name="Blanc G."/>
            <person name="Agarkova I."/>
            <person name="Grimwood J."/>
            <person name="Kuo A."/>
            <person name="Brueggeman A."/>
            <person name="Dunigan D."/>
            <person name="Gurnon J."/>
            <person name="Ladunga I."/>
            <person name="Lindquist E."/>
            <person name="Lucas S."/>
            <person name="Pangilinan J."/>
            <person name="Proschold T."/>
            <person name="Salamov A."/>
            <person name="Schmutz J."/>
            <person name="Weeks D."/>
            <person name="Yamada T."/>
            <person name="Claverie J.M."/>
            <person name="Grigoriev I."/>
            <person name="Van Etten J."/>
            <person name="Lomsadze A."/>
            <person name="Borodovsky M."/>
        </authorList>
    </citation>
    <scope>NUCLEOTIDE SEQUENCE [LARGE SCALE GENOMIC DNA]</scope>
    <source>
        <strain evidence="2 3">C-169</strain>
    </source>
</reference>
<feature type="compositionally biased region" description="Polar residues" evidence="1">
    <location>
        <begin position="531"/>
        <end position="541"/>
    </location>
</feature>
<dbReference type="GeneID" id="17039187"/>
<feature type="compositionally biased region" description="Basic and acidic residues" evidence="1">
    <location>
        <begin position="118"/>
        <end position="129"/>
    </location>
</feature>
<dbReference type="Proteomes" id="UP000007264">
    <property type="component" value="Unassembled WGS sequence"/>
</dbReference>
<evidence type="ECO:0000256" key="1">
    <source>
        <dbReference type="SAM" id="MobiDB-lite"/>
    </source>
</evidence>
<feature type="region of interest" description="Disordered" evidence="1">
    <location>
        <begin position="717"/>
        <end position="738"/>
    </location>
</feature>